<organism evidence="1 2">
    <name type="scientific">Acaryochloris marina (strain MBIC 11017)</name>
    <dbReference type="NCBI Taxonomy" id="329726"/>
    <lineage>
        <taxon>Bacteria</taxon>
        <taxon>Bacillati</taxon>
        <taxon>Cyanobacteriota</taxon>
        <taxon>Cyanophyceae</taxon>
        <taxon>Acaryochloridales</taxon>
        <taxon>Acaryochloridaceae</taxon>
        <taxon>Acaryochloris</taxon>
    </lineage>
</organism>
<dbReference type="EMBL" id="CP000828">
    <property type="protein sequence ID" value="ABW30832.1"/>
    <property type="molecule type" value="Genomic_DNA"/>
</dbReference>
<protein>
    <submittedName>
        <fullName evidence="1">Uncharacterized protein</fullName>
    </submittedName>
</protein>
<keyword evidence="2" id="KW-1185">Reference proteome</keyword>
<dbReference type="Proteomes" id="UP000000268">
    <property type="component" value="Chromosome"/>
</dbReference>
<reference evidence="1 2" key="1">
    <citation type="journal article" date="2008" name="Proc. Natl. Acad. Sci. U.S.A.">
        <title>Niche adaptation and genome expansion in the chlorophyll d-producing cyanobacterium Acaryochloris marina.</title>
        <authorList>
            <person name="Swingley W.D."/>
            <person name="Chen M."/>
            <person name="Cheung P.C."/>
            <person name="Conrad A.L."/>
            <person name="Dejesa L.C."/>
            <person name="Hao J."/>
            <person name="Honchak B.M."/>
            <person name="Karbach L.E."/>
            <person name="Kurdoglu A."/>
            <person name="Lahiri S."/>
            <person name="Mastrian S.D."/>
            <person name="Miyashita H."/>
            <person name="Page L."/>
            <person name="Ramakrishna P."/>
            <person name="Satoh S."/>
            <person name="Sattley W.M."/>
            <person name="Shimada Y."/>
            <person name="Taylor H.L."/>
            <person name="Tomo T."/>
            <person name="Tsuchiya T."/>
            <person name="Wang Z.T."/>
            <person name="Raymond J."/>
            <person name="Mimuro M."/>
            <person name="Blankenship R.E."/>
            <person name="Touchman J.W."/>
        </authorList>
    </citation>
    <scope>NUCLEOTIDE SEQUENCE [LARGE SCALE GENOMIC DNA]</scope>
    <source>
        <strain evidence="2">MBIC 11017</strain>
    </source>
</reference>
<dbReference type="AlphaFoldDB" id="B0C1J8"/>
<dbReference type="STRING" id="329726.AM1_5893"/>
<dbReference type="KEGG" id="amr:AM1_5893"/>
<evidence type="ECO:0000313" key="1">
    <source>
        <dbReference type="EMBL" id="ABW30832.1"/>
    </source>
</evidence>
<gene>
    <name evidence="1" type="ordered locus">AM1_5893</name>
</gene>
<proteinExistence type="predicted"/>
<sequence>MNIYFFAKEQKYLPLFKTIEPNFWGVYRHHKGLGDEAILVP</sequence>
<evidence type="ECO:0000313" key="2">
    <source>
        <dbReference type="Proteomes" id="UP000000268"/>
    </source>
</evidence>
<dbReference type="HOGENOM" id="CLU_3264080_0_0_3"/>
<name>B0C1J8_ACAM1</name>
<accession>B0C1J8</accession>